<reference evidence="1" key="1">
    <citation type="journal article" date="2020" name="BMC">
        <title>Leishmania infection induces a limited differential gene expression in the sand fly midgut.</title>
        <authorList>
            <person name="Coutinho-Abreu I.V."/>
            <person name="Serafim T.D."/>
            <person name="Meneses C."/>
            <person name="Kamhawi S."/>
            <person name="Oliveira F."/>
            <person name="Valenzuela J.G."/>
        </authorList>
    </citation>
    <scope>NUCLEOTIDE SEQUENCE</scope>
    <source>
        <strain evidence="1">Jacobina</strain>
        <tissue evidence="1">Midgut</tissue>
    </source>
</reference>
<sequence>MLVLIVLFIFANFFYLSSLLAHNLERNLLIDPLQKSHKSVLKRDFFLSQNCEHLRGFFKSFSSHFLRFGQLTKYFFFF</sequence>
<dbReference type="AlphaFoldDB" id="A0A7G3ANE4"/>
<organism evidence="1">
    <name type="scientific">Lutzomyia longipalpis</name>
    <name type="common">Sand fly</name>
    <dbReference type="NCBI Taxonomy" id="7200"/>
    <lineage>
        <taxon>Eukaryota</taxon>
        <taxon>Metazoa</taxon>
        <taxon>Ecdysozoa</taxon>
        <taxon>Arthropoda</taxon>
        <taxon>Hexapoda</taxon>
        <taxon>Insecta</taxon>
        <taxon>Pterygota</taxon>
        <taxon>Neoptera</taxon>
        <taxon>Endopterygota</taxon>
        <taxon>Diptera</taxon>
        <taxon>Nematocera</taxon>
        <taxon>Psychodoidea</taxon>
        <taxon>Psychodidae</taxon>
        <taxon>Lutzomyia</taxon>
        <taxon>Lutzomyia</taxon>
    </lineage>
</organism>
<protein>
    <submittedName>
        <fullName evidence="1">Putative secreted protein</fullName>
    </submittedName>
</protein>
<accession>A0A7G3ANE4</accession>
<evidence type="ECO:0000313" key="1">
    <source>
        <dbReference type="EMBL" id="MBC1173484.1"/>
    </source>
</evidence>
<name>A0A7G3ANE4_LUTLO</name>
<proteinExistence type="predicted"/>
<dbReference type="EMBL" id="GITU01004781">
    <property type="protein sequence ID" value="MBC1173484.1"/>
    <property type="molecule type" value="Transcribed_RNA"/>
</dbReference>